<name>A0A5A7TKC9_CUCMM</name>
<reference evidence="1 2" key="1">
    <citation type="submission" date="2019-08" db="EMBL/GenBank/DDBJ databases">
        <title>Draft genome sequences of two oriental melons (Cucumis melo L. var makuwa).</title>
        <authorList>
            <person name="Kwon S.-Y."/>
        </authorList>
    </citation>
    <scope>NUCLEOTIDE SEQUENCE [LARGE SCALE GENOMIC DNA]</scope>
    <source>
        <strain evidence="2">cv. SW 3</strain>
        <tissue evidence="1">Leaf</tissue>
    </source>
</reference>
<gene>
    <name evidence="1" type="ORF">E6C27_scaffold67G002950</name>
</gene>
<accession>A0A5A7TKC9</accession>
<dbReference type="Proteomes" id="UP000321393">
    <property type="component" value="Unassembled WGS sequence"/>
</dbReference>
<evidence type="ECO:0000313" key="2">
    <source>
        <dbReference type="Proteomes" id="UP000321393"/>
    </source>
</evidence>
<dbReference type="EMBL" id="SSTE01016227">
    <property type="protein sequence ID" value="KAA0041895.1"/>
    <property type="molecule type" value="Genomic_DNA"/>
</dbReference>
<protein>
    <submittedName>
        <fullName evidence="1">Uncharacterized protein</fullName>
    </submittedName>
</protein>
<evidence type="ECO:0000313" key="1">
    <source>
        <dbReference type="EMBL" id="KAA0041895.1"/>
    </source>
</evidence>
<proteinExistence type="predicted"/>
<sequence length="252" mass="27970">MESNLSYTNKVKQNKCNASVTKKALGDCSSPVALPDTKVAKVSPCPFSSLNTEKQKHWENLRGYRDHFGGHESIVMDTLNLTNYNEARIQVKQNLCGFVPSTIQITDPKKGNIFLNFGDFECLKPPFLTVGTIMPLFSIPQKLKLKPFPSEDNPDLLEVCSSKVQTSDSPNRLVTDTPAPKLFNYSSFMDPNTKVTLLRGSPCHSVVSTKKQADLEIDSSFSVRSEGSTSLRCLDDHKAFAEIKGMDLNVLF</sequence>
<comment type="caution">
    <text evidence="1">The sequence shown here is derived from an EMBL/GenBank/DDBJ whole genome shotgun (WGS) entry which is preliminary data.</text>
</comment>
<organism evidence="1 2">
    <name type="scientific">Cucumis melo var. makuwa</name>
    <name type="common">Oriental melon</name>
    <dbReference type="NCBI Taxonomy" id="1194695"/>
    <lineage>
        <taxon>Eukaryota</taxon>
        <taxon>Viridiplantae</taxon>
        <taxon>Streptophyta</taxon>
        <taxon>Embryophyta</taxon>
        <taxon>Tracheophyta</taxon>
        <taxon>Spermatophyta</taxon>
        <taxon>Magnoliopsida</taxon>
        <taxon>eudicotyledons</taxon>
        <taxon>Gunneridae</taxon>
        <taxon>Pentapetalae</taxon>
        <taxon>rosids</taxon>
        <taxon>fabids</taxon>
        <taxon>Cucurbitales</taxon>
        <taxon>Cucurbitaceae</taxon>
        <taxon>Benincaseae</taxon>
        <taxon>Cucumis</taxon>
    </lineage>
</organism>
<dbReference type="AlphaFoldDB" id="A0A5A7TKC9"/>